<accession>A0A4R4DIW3</accession>
<evidence type="ECO:0000313" key="3">
    <source>
        <dbReference type="Proteomes" id="UP000295023"/>
    </source>
</evidence>
<comment type="caution">
    <text evidence="2">The sequence shown here is derived from an EMBL/GenBank/DDBJ whole genome shotgun (WGS) entry which is preliminary data.</text>
</comment>
<proteinExistence type="predicted"/>
<dbReference type="EMBL" id="SKBM01000010">
    <property type="protein sequence ID" value="TCZ61271.1"/>
    <property type="molecule type" value="Genomic_DNA"/>
</dbReference>
<protein>
    <submittedName>
        <fullName evidence="2">Uncharacterized protein</fullName>
    </submittedName>
</protein>
<keyword evidence="3" id="KW-1185">Reference proteome</keyword>
<name>A0A4R4DIW3_9PROT</name>
<feature type="region of interest" description="Disordered" evidence="1">
    <location>
        <begin position="1"/>
        <end position="52"/>
    </location>
</feature>
<organism evidence="2 3">
    <name type="scientific">Roseicella aquatilis</name>
    <dbReference type="NCBI Taxonomy" id="2527868"/>
    <lineage>
        <taxon>Bacteria</taxon>
        <taxon>Pseudomonadati</taxon>
        <taxon>Pseudomonadota</taxon>
        <taxon>Alphaproteobacteria</taxon>
        <taxon>Acetobacterales</taxon>
        <taxon>Roseomonadaceae</taxon>
        <taxon>Roseicella</taxon>
    </lineage>
</organism>
<feature type="compositionally biased region" description="Low complexity" evidence="1">
    <location>
        <begin position="43"/>
        <end position="52"/>
    </location>
</feature>
<sequence>MAARRPPANVPAPPGGRDRRHPRGRRRPAAPAASRRRRRPGRAARCAPAGGRLPACAASPSEYEALVQAAAAGRPPAHNTRICEICTRKI</sequence>
<reference evidence="2 3" key="1">
    <citation type="submission" date="2019-03" db="EMBL/GenBank/DDBJ databases">
        <title>Paracraurococcus aquatilis NE82 genome sequence.</title>
        <authorList>
            <person name="Zhao Y."/>
            <person name="Du Z."/>
        </authorList>
    </citation>
    <scope>NUCLEOTIDE SEQUENCE [LARGE SCALE GENOMIC DNA]</scope>
    <source>
        <strain evidence="2 3">NE82</strain>
    </source>
</reference>
<gene>
    <name evidence="2" type="ORF">EXY23_12040</name>
</gene>
<dbReference type="AlphaFoldDB" id="A0A4R4DIW3"/>
<evidence type="ECO:0000256" key="1">
    <source>
        <dbReference type="SAM" id="MobiDB-lite"/>
    </source>
</evidence>
<dbReference type="Proteomes" id="UP000295023">
    <property type="component" value="Unassembled WGS sequence"/>
</dbReference>
<evidence type="ECO:0000313" key="2">
    <source>
        <dbReference type="EMBL" id="TCZ61271.1"/>
    </source>
</evidence>
<feature type="compositionally biased region" description="Basic residues" evidence="1">
    <location>
        <begin position="18"/>
        <end position="42"/>
    </location>
</feature>